<dbReference type="GO" id="GO:0004197">
    <property type="term" value="F:cysteine-type endopeptidase activity"/>
    <property type="evidence" value="ECO:0007669"/>
    <property type="project" value="InterPro"/>
</dbReference>
<dbReference type="Gene3D" id="3.40.50.1460">
    <property type="match status" value="1"/>
</dbReference>
<dbReference type="Gene3D" id="3.40.50.410">
    <property type="entry name" value="von Willebrand factor, type A domain"/>
    <property type="match status" value="1"/>
</dbReference>
<dbReference type="GO" id="GO:0006508">
    <property type="term" value="P:proteolysis"/>
    <property type="evidence" value="ECO:0007669"/>
    <property type="project" value="InterPro"/>
</dbReference>
<proteinExistence type="predicted"/>
<name>A0A0L0JYE5_9ACTN</name>
<evidence type="ECO:0000313" key="3">
    <source>
        <dbReference type="EMBL" id="KND30817.1"/>
    </source>
</evidence>
<dbReference type="Pfam" id="PF13531">
    <property type="entry name" value="SBP_bac_11"/>
    <property type="match status" value="1"/>
</dbReference>
<dbReference type="AlphaFoldDB" id="A0A0L0JYE5"/>
<feature type="region of interest" description="Disordered" evidence="1">
    <location>
        <begin position="827"/>
        <end position="850"/>
    </location>
</feature>
<dbReference type="OrthoDB" id="3542505at2"/>
<dbReference type="RefSeq" id="WP_050372992.1">
    <property type="nucleotide sequence ID" value="NZ_KQ257828.1"/>
</dbReference>
<sequence length="850" mass="90921">MSGFDPRGKVNRALLVGVSEYDHTQPDEPGGVPGQLGAVLHNCKGLRDVLERGGVFGRREVVVQHSPYQDHFAETLHQVAQEAEGLLLFYFAGHGIVNTKGDELYLQMRNARIVHGAERAFSGAVHFGLVLAELAASRAERVVVILDCCYSGNAAHMPSSSLGDDRRRRQILLLMSAQPNQLTDPGDHRRATPFTRELVQVLGGQGELWLSTVYEGLKERMRAAGVRTVHHDEVQMPQGVWEPGEDVLLAGAEGPSAPALAPASATPPASVLFLPPTMTSEPPRPRRANPLRTLFRHGSRLVLTLALTALATVGGVAGIVALVGDEDTGCAPPLQLRVLTDPDLEPVLTAAANTYTESAENSRDGCRRSGIGVYSARVTDAVTGLRERTNYWWRPSGREGDPQPQRDIGPQPDVWIPATRADLERAAQDPYDQNSAELRVEDGPFAYSPVVLAAAGTVPGQRTGRSLAAMAVDLETGGSDVRRPDPESTDAALLATMGLYGEAADARAGEHRVAYAGPPARSAADLLCAASPDRRSALLVPEFTLRNEADCPWGGLQPRTALYPDDVPGLTPTFVRVTWTPAHRDTEARDEAVRRFRDWLTGDKGKAELGRHGLRSADPGHALLGTAPRGSQTDLVDQKSTEATAMNATLERYRNAGGSGQVLFLLDSSGSMANLWQGLSSGPGLIQQSLGGLGAKDQYGVWAVAGRTGRTHTDLLRFGSHARAAAVHALEAAREAGARGDQADPYRALRDALEFMKRQGVDSERPRQIVYVTDDEDNDRLTGRNLEDLRELARSAGTPVTMVSLATGGCEEGRADAVVAAASEGRCLDPGDDPAASLRDEVARTGTGEG</sequence>
<feature type="region of interest" description="Disordered" evidence="1">
    <location>
        <begin position="392"/>
        <end position="412"/>
    </location>
</feature>
<dbReference type="Pfam" id="PF00656">
    <property type="entry name" value="Peptidase_C14"/>
    <property type="match status" value="1"/>
</dbReference>
<dbReference type="EMBL" id="JPPY01000161">
    <property type="protein sequence ID" value="KND30817.1"/>
    <property type="molecule type" value="Genomic_DNA"/>
</dbReference>
<dbReference type="SUPFAM" id="SSF53300">
    <property type="entry name" value="vWA-like"/>
    <property type="match status" value="1"/>
</dbReference>
<dbReference type="PROSITE" id="PS50234">
    <property type="entry name" value="VWFA"/>
    <property type="match status" value="1"/>
</dbReference>
<dbReference type="SMART" id="SM00327">
    <property type="entry name" value="VWA"/>
    <property type="match status" value="1"/>
</dbReference>
<gene>
    <name evidence="3" type="ORF">IQ63_27320</name>
</gene>
<dbReference type="InterPro" id="IPR011600">
    <property type="entry name" value="Pept_C14_caspase"/>
</dbReference>
<evidence type="ECO:0000259" key="2">
    <source>
        <dbReference type="PROSITE" id="PS50234"/>
    </source>
</evidence>
<reference evidence="4" key="1">
    <citation type="submission" date="2014-07" db="EMBL/GenBank/DDBJ databases">
        <title>Genome sequencing of plant-pathogenic Streptomyces species.</title>
        <authorList>
            <person name="Harrison J."/>
            <person name="Sapp M."/>
            <person name="Thwaites R."/>
            <person name="Studholme D.J."/>
        </authorList>
    </citation>
    <scope>NUCLEOTIDE SEQUENCE [LARGE SCALE GENOMIC DNA]</scope>
    <source>
        <strain evidence="4">NCPPB 4445</strain>
    </source>
</reference>
<accession>A0A0L0JYE5</accession>
<protein>
    <recommendedName>
        <fullName evidence="2">VWFA domain-containing protein</fullName>
    </recommendedName>
</protein>
<dbReference type="InterPro" id="IPR029030">
    <property type="entry name" value="Caspase-like_dom_sf"/>
</dbReference>
<dbReference type="SUPFAM" id="SSF52129">
    <property type="entry name" value="Caspase-like"/>
    <property type="match status" value="1"/>
</dbReference>
<dbReference type="Proteomes" id="UP000037151">
    <property type="component" value="Unassembled WGS sequence"/>
</dbReference>
<feature type="domain" description="VWFA" evidence="2">
    <location>
        <begin position="661"/>
        <end position="808"/>
    </location>
</feature>
<organism evidence="3 4">
    <name type="scientific">Streptomyces acidiscabies</name>
    <dbReference type="NCBI Taxonomy" id="42234"/>
    <lineage>
        <taxon>Bacteria</taxon>
        <taxon>Bacillati</taxon>
        <taxon>Actinomycetota</taxon>
        <taxon>Actinomycetes</taxon>
        <taxon>Kitasatosporales</taxon>
        <taxon>Streptomycetaceae</taxon>
        <taxon>Streptomyces</taxon>
    </lineage>
</organism>
<dbReference type="InterPro" id="IPR036465">
    <property type="entry name" value="vWFA_dom_sf"/>
</dbReference>
<dbReference type="InterPro" id="IPR002035">
    <property type="entry name" value="VWF_A"/>
</dbReference>
<evidence type="ECO:0000256" key="1">
    <source>
        <dbReference type="SAM" id="MobiDB-lite"/>
    </source>
</evidence>
<evidence type="ECO:0000313" key="4">
    <source>
        <dbReference type="Proteomes" id="UP000037151"/>
    </source>
</evidence>
<dbReference type="PATRIC" id="fig|42234.21.peg.5631"/>
<feature type="region of interest" description="Disordered" evidence="1">
    <location>
        <begin position="609"/>
        <end position="637"/>
    </location>
</feature>
<comment type="caution">
    <text evidence="3">The sequence shown here is derived from an EMBL/GenBank/DDBJ whole genome shotgun (WGS) entry which is preliminary data.</text>
</comment>